<feature type="region of interest" description="Disordered" evidence="2">
    <location>
        <begin position="1"/>
        <end position="121"/>
    </location>
</feature>
<protein>
    <submittedName>
        <fullName evidence="3">Uncharacterized protein</fullName>
    </submittedName>
</protein>
<gene>
    <name evidence="3" type="ORF">GN244_ATG07510</name>
</gene>
<feature type="coiled-coil region" evidence="1">
    <location>
        <begin position="299"/>
        <end position="365"/>
    </location>
</feature>
<keyword evidence="4" id="KW-1185">Reference proteome</keyword>
<organism evidence="3 4">
    <name type="scientific">Phytophthora infestans</name>
    <name type="common">Potato late blight agent</name>
    <name type="synonym">Botrytis infestans</name>
    <dbReference type="NCBI Taxonomy" id="4787"/>
    <lineage>
        <taxon>Eukaryota</taxon>
        <taxon>Sar</taxon>
        <taxon>Stramenopiles</taxon>
        <taxon>Oomycota</taxon>
        <taxon>Peronosporomycetes</taxon>
        <taxon>Peronosporales</taxon>
        <taxon>Peronosporaceae</taxon>
        <taxon>Phytophthora</taxon>
    </lineage>
</organism>
<dbReference type="Proteomes" id="UP000602510">
    <property type="component" value="Unassembled WGS sequence"/>
</dbReference>
<feature type="region of interest" description="Disordered" evidence="2">
    <location>
        <begin position="620"/>
        <end position="644"/>
    </location>
</feature>
<dbReference type="EMBL" id="WSZM01000149">
    <property type="protein sequence ID" value="KAF4040315.1"/>
    <property type="molecule type" value="Genomic_DNA"/>
</dbReference>
<feature type="coiled-coil region" evidence="1">
    <location>
        <begin position="649"/>
        <end position="676"/>
    </location>
</feature>
<feature type="compositionally biased region" description="Acidic residues" evidence="2">
    <location>
        <begin position="1"/>
        <end position="19"/>
    </location>
</feature>
<name>A0A833TB01_PHYIN</name>
<feature type="compositionally biased region" description="Basic and acidic residues" evidence="2">
    <location>
        <begin position="39"/>
        <end position="52"/>
    </location>
</feature>
<proteinExistence type="predicted"/>
<keyword evidence="1" id="KW-0175">Coiled coil</keyword>
<feature type="compositionally biased region" description="Basic and acidic residues" evidence="2">
    <location>
        <begin position="99"/>
        <end position="114"/>
    </location>
</feature>
<dbReference type="AlphaFoldDB" id="A0A833TB01"/>
<comment type="caution">
    <text evidence="3">The sequence shown here is derived from an EMBL/GenBank/DDBJ whole genome shotgun (WGS) entry which is preliminary data.</text>
</comment>
<feature type="compositionally biased region" description="Basic and acidic residues" evidence="2">
    <location>
        <begin position="64"/>
        <end position="83"/>
    </location>
</feature>
<accession>A0A833TB01</accession>
<sequence>MSELSDDDGADLFESDSDDQVSKVDTSLALPSLPLDDGELPKNTDCAGDRSVGEFNVSDALSPAKREEGHELDHEDNSARDDYGDIGQAELEPCQTNRLSDELSTEKDAGRSGDDQLPATVTHCESPKINDHQQVDADYKTFGHEKLDNEHDTAQIDRLDDDFTPSDNTEMATSLEIMNTTQDASEHKAVHFKHDDSVPLIAVSEEIIEEVNHTKTLLDEDTNERRSLQQADTNPTYSTPITNAPKQSVYTVETLFPVVYESNTPSTPNEIGQVEPISNDTIRRRRTDSNRDKTIASRIASLQARLEAAKSELVNATRTFKLKLSLVESDNKKLSERNTRLKTQLSLATANLQRSNAEMMKLKTENEIYATKLPKLQAELLLETSQVDETQAHSVQTQLVLSQLKARSHVLQTRTHSLETQNNKLTQQLRECQQHLKRKTAALQQQTEKAIRIETDMNELKTTYAHEKLAWKNRLTAALQRFEHDKNKLETQFKTAERKEFREAKDRAEKAGKKRRMAEATTAKLEARLKQCKHELSSANDTAQRRTNEVRTLEALLRKAHRTEATLRNDLAVCKTRLRSLQDVKKRSMARSAIGETRRHRLRNQIPVEMLLQVTYSSDEEEQENQVNESCDHVHASIKDPPPSPCSECPLLEDELQQLKQELRRLRSLHVTELNAQASVLDALLQHTKDNR</sequence>
<feature type="coiled-coil region" evidence="1">
    <location>
        <begin position="415"/>
        <end position="542"/>
    </location>
</feature>
<evidence type="ECO:0000256" key="2">
    <source>
        <dbReference type="SAM" id="MobiDB-lite"/>
    </source>
</evidence>
<evidence type="ECO:0000256" key="1">
    <source>
        <dbReference type="SAM" id="Coils"/>
    </source>
</evidence>
<evidence type="ECO:0000313" key="3">
    <source>
        <dbReference type="EMBL" id="KAF4040315.1"/>
    </source>
</evidence>
<evidence type="ECO:0000313" key="4">
    <source>
        <dbReference type="Proteomes" id="UP000602510"/>
    </source>
</evidence>
<reference evidence="3" key="1">
    <citation type="submission" date="2020-04" db="EMBL/GenBank/DDBJ databases">
        <title>Hybrid Assembly of Korean Phytophthora infestans isolates.</title>
        <authorList>
            <person name="Prokchorchik M."/>
            <person name="Lee Y."/>
            <person name="Seo J."/>
            <person name="Cho J.-H."/>
            <person name="Park Y.-E."/>
            <person name="Jang D.-C."/>
            <person name="Im J.-S."/>
            <person name="Choi J.-G."/>
            <person name="Park H.-J."/>
            <person name="Lee G.-B."/>
            <person name="Lee Y.-G."/>
            <person name="Hong S.-Y."/>
            <person name="Cho K."/>
            <person name="Sohn K.H."/>
        </authorList>
    </citation>
    <scope>NUCLEOTIDE SEQUENCE</scope>
    <source>
        <strain evidence="3">KR_1_A1</strain>
    </source>
</reference>